<dbReference type="InterPro" id="IPR039793">
    <property type="entry name" value="UROS/Hem4"/>
</dbReference>
<keyword evidence="4 7" id="KW-0456">Lyase</keyword>
<evidence type="ECO:0000313" key="10">
    <source>
        <dbReference type="EnsemblProtists" id="EKX47010"/>
    </source>
</evidence>
<evidence type="ECO:0000256" key="4">
    <source>
        <dbReference type="ARBA" id="ARBA00023239"/>
    </source>
</evidence>
<evidence type="ECO:0000256" key="2">
    <source>
        <dbReference type="ARBA" id="ARBA00008133"/>
    </source>
</evidence>
<comment type="catalytic activity">
    <reaction evidence="6 7">
        <text>hydroxymethylbilane = uroporphyrinogen III + H2O</text>
        <dbReference type="Rhea" id="RHEA:18965"/>
        <dbReference type="ChEBI" id="CHEBI:15377"/>
        <dbReference type="ChEBI" id="CHEBI:57308"/>
        <dbReference type="ChEBI" id="CHEBI:57845"/>
        <dbReference type="EC" id="4.2.1.75"/>
    </reaction>
</comment>
<dbReference type="PaxDb" id="55529-EKX47010"/>
<comment type="similarity">
    <text evidence="2 7">Belongs to the uroporphyrinogen-III synthase family.</text>
</comment>
<evidence type="ECO:0000256" key="7">
    <source>
        <dbReference type="RuleBase" id="RU366031"/>
    </source>
</evidence>
<evidence type="ECO:0000256" key="5">
    <source>
        <dbReference type="ARBA" id="ARBA00023244"/>
    </source>
</evidence>
<evidence type="ECO:0000256" key="3">
    <source>
        <dbReference type="ARBA" id="ARBA00013109"/>
    </source>
</evidence>
<dbReference type="Pfam" id="PF02602">
    <property type="entry name" value="HEM4"/>
    <property type="match status" value="1"/>
</dbReference>
<dbReference type="Gene3D" id="3.40.50.10090">
    <property type="match status" value="2"/>
</dbReference>
<dbReference type="Proteomes" id="UP000011087">
    <property type="component" value="Unassembled WGS sequence"/>
</dbReference>
<organism evidence="9">
    <name type="scientific">Guillardia theta (strain CCMP2712)</name>
    <name type="common">Cryptophyte</name>
    <dbReference type="NCBI Taxonomy" id="905079"/>
    <lineage>
        <taxon>Eukaryota</taxon>
        <taxon>Cryptophyceae</taxon>
        <taxon>Pyrenomonadales</taxon>
        <taxon>Geminigeraceae</taxon>
        <taxon>Guillardia</taxon>
    </lineage>
</organism>
<evidence type="ECO:0000313" key="9">
    <source>
        <dbReference type="EMBL" id="EKX47010.1"/>
    </source>
</evidence>
<proteinExistence type="inferred from homology"/>
<dbReference type="AlphaFoldDB" id="L1JFY6"/>
<evidence type="ECO:0000313" key="11">
    <source>
        <dbReference type="Proteomes" id="UP000011087"/>
    </source>
</evidence>
<dbReference type="STRING" id="905079.L1JFY6"/>
<dbReference type="InterPro" id="IPR036108">
    <property type="entry name" value="4pyrrol_syn_uPrphyn_synt_sf"/>
</dbReference>
<evidence type="ECO:0000256" key="1">
    <source>
        <dbReference type="ARBA" id="ARBA00004772"/>
    </source>
</evidence>
<dbReference type="OMA" id="WVESIME"/>
<keyword evidence="5 7" id="KW-0627">Porphyrin biosynthesis</keyword>
<dbReference type="KEGG" id="gtt:GUITHDRAFT_70083"/>
<dbReference type="eggNOG" id="ENOG502QST9">
    <property type="taxonomic scope" value="Eukaryota"/>
</dbReference>
<dbReference type="CDD" id="cd06578">
    <property type="entry name" value="HemD"/>
    <property type="match status" value="1"/>
</dbReference>
<evidence type="ECO:0000256" key="6">
    <source>
        <dbReference type="ARBA" id="ARBA00048617"/>
    </source>
</evidence>
<dbReference type="EC" id="4.2.1.75" evidence="3 7"/>
<dbReference type="GO" id="GO:0006780">
    <property type="term" value="P:uroporphyrinogen III biosynthetic process"/>
    <property type="evidence" value="ECO:0007669"/>
    <property type="project" value="UniProtKB-UniRule"/>
</dbReference>
<accession>L1JFY6</accession>
<dbReference type="HOGENOM" id="CLU_011276_9_2_1"/>
<name>L1JFY6_GUITC</name>
<dbReference type="EMBL" id="JH992992">
    <property type="protein sequence ID" value="EKX47010.1"/>
    <property type="molecule type" value="Genomic_DNA"/>
</dbReference>
<dbReference type="GO" id="GO:0004852">
    <property type="term" value="F:uroporphyrinogen-III synthase activity"/>
    <property type="evidence" value="ECO:0007669"/>
    <property type="project" value="UniProtKB-UniRule"/>
</dbReference>
<reference evidence="11" key="2">
    <citation type="submission" date="2012-11" db="EMBL/GenBank/DDBJ databases">
        <authorList>
            <person name="Kuo A."/>
            <person name="Curtis B.A."/>
            <person name="Tanifuji G."/>
            <person name="Burki F."/>
            <person name="Gruber A."/>
            <person name="Irimia M."/>
            <person name="Maruyama S."/>
            <person name="Arias M.C."/>
            <person name="Ball S.G."/>
            <person name="Gile G.H."/>
            <person name="Hirakawa Y."/>
            <person name="Hopkins J.F."/>
            <person name="Rensing S.A."/>
            <person name="Schmutz J."/>
            <person name="Symeonidi A."/>
            <person name="Elias M."/>
            <person name="Eveleigh R.J."/>
            <person name="Herman E.K."/>
            <person name="Klute M.J."/>
            <person name="Nakayama T."/>
            <person name="Obornik M."/>
            <person name="Reyes-Prieto A."/>
            <person name="Armbrust E.V."/>
            <person name="Aves S.J."/>
            <person name="Beiko R.G."/>
            <person name="Coutinho P."/>
            <person name="Dacks J.B."/>
            <person name="Durnford D.G."/>
            <person name="Fast N.M."/>
            <person name="Green B.R."/>
            <person name="Grisdale C."/>
            <person name="Hempe F."/>
            <person name="Henrissat B."/>
            <person name="Hoppner M.P."/>
            <person name="Ishida K.-I."/>
            <person name="Kim E."/>
            <person name="Koreny L."/>
            <person name="Kroth P.G."/>
            <person name="Liu Y."/>
            <person name="Malik S.-B."/>
            <person name="Maier U.G."/>
            <person name="McRose D."/>
            <person name="Mock T."/>
            <person name="Neilson J.A."/>
            <person name="Onodera N.T."/>
            <person name="Poole A.M."/>
            <person name="Pritham E.J."/>
            <person name="Richards T.A."/>
            <person name="Rocap G."/>
            <person name="Roy S.W."/>
            <person name="Sarai C."/>
            <person name="Schaack S."/>
            <person name="Shirato S."/>
            <person name="Slamovits C.H."/>
            <person name="Spencer D.F."/>
            <person name="Suzuki S."/>
            <person name="Worden A.Z."/>
            <person name="Zauner S."/>
            <person name="Barry K."/>
            <person name="Bell C."/>
            <person name="Bharti A.K."/>
            <person name="Crow J.A."/>
            <person name="Grimwood J."/>
            <person name="Kramer R."/>
            <person name="Lindquist E."/>
            <person name="Lucas S."/>
            <person name="Salamov A."/>
            <person name="McFadden G.I."/>
            <person name="Lane C.E."/>
            <person name="Keeling P.J."/>
            <person name="Gray M.W."/>
            <person name="Grigoriev I.V."/>
            <person name="Archibald J.M."/>
        </authorList>
    </citation>
    <scope>NUCLEOTIDE SEQUENCE</scope>
    <source>
        <strain evidence="11">CCMP2712</strain>
    </source>
</reference>
<protein>
    <recommendedName>
        <fullName evidence="3 7">Uroporphyrinogen-III synthase</fullName>
        <ecNumber evidence="3 7">4.2.1.75</ecNumber>
    </recommendedName>
</protein>
<dbReference type="SUPFAM" id="SSF69618">
    <property type="entry name" value="HemD-like"/>
    <property type="match status" value="1"/>
</dbReference>
<gene>
    <name evidence="9" type="primary">HemD</name>
    <name evidence="9" type="synonym">UroS</name>
    <name evidence="9" type="ORF">GUITHDRAFT_70083</name>
</gene>
<comment type="function">
    <text evidence="7">Catalyzes cyclization of the linear tetrapyrrole, hydroxymethylbilane, to the macrocyclic uroporphyrinogen III.</text>
</comment>
<feature type="domain" description="Tetrapyrrole biosynthesis uroporphyrinogen III synthase" evidence="8">
    <location>
        <begin position="36"/>
        <end position="244"/>
    </location>
</feature>
<dbReference type="UniPathway" id="UPA00251">
    <property type="reaction ID" value="UER00320"/>
</dbReference>
<reference evidence="9 11" key="1">
    <citation type="journal article" date="2012" name="Nature">
        <title>Algal genomes reveal evolutionary mosaicism and the fate of nucleomorphs.</title>
        <authorList>
            <consortium name="DOE Joint Genome Institute"/>
            <person name="Curtis B.A."/>
            <person name="Tanifuji G."/>
            <person name="Burki F."/>
            <person name="Gruber A."/>
            <person name="Irimia M."/>
            <person name="Maruyama S."/>
            <person name="Arias M.C."/>
            <person name="Ball S.G."/>
            <person name="Gile G.H."/>
            <person name="Hirakawa Y."/>
            <person name="Hopkins J.F."/>
            <person name="Kuo A."/>
            <person name="Rensing S.A."/>
            <person name="Schmutz J."/>
            <person name="Symeonidi A."/>
            <person name="Elias M."/>
            <person name="Eveleigh R.J."/>
            <person name="Herman E.K."/>
            <person name="Klute M.J."/>
            <person name="Nakayama T."/>
            <person name="Obornik M."/>
            <person name="Reyes-Prieto A."/>
            <person name="Armbrust E.V."/>
            <person name="Aves S.J."/>
            <person name="Beiko R.G."/>
            <person name="Coutinho P."/>
            <person name="Dacks J.B."/>
            <person name="Durnford D.G."/>
            <person name="Fast N.M."/>
            <person name="Green B.R."/>
            <person name="Grisdale C.J."/>
            <person name="Hempel F."/>
            <person name="Henrissat B."/>
            <person name="Hoppner M.P."/>
            <person name="Ishida K."/>
            <person name="Kim E."/>
            <person name="Koreny L."/>
            <person name="Kroth P.G."/>
            <person name="Liu Y."/>
            <person name="Malik S.B."/>
            <person name="Maier U.G."/>
            <person name="McRose D."/>
            <person name="Mock T."/>
            <person name="Neilson J.A."/>
            <person name="Onodera N.T."/>
            <person name="Poole A.M."/>
            <person name="Pritham E.J."/>
            <person name="Richards T.A."/>
            <person name="Rocap G."/>
            <person name="Roy S.W."/>
            <person name="Sarai C."/>
            <person name="Schaack S."/>
            <person name="Shirato S."/>
            <person name="Slamovits C.H."/>
            <person name="Spencer D.F."/>
            <person name="Suzuki S."/>
            <person name="Worden A.Z."/>
            <person name="Zauner S."/>
            <person name="Barry K."/>
            <person name="Bell C."/>
            <person name="Bharti A.K."/>
            <person name="Crow J.A."/>
            <person name="Grimwood J."/>
            <person name="Kramer R."/>
            <person name="Lindquist E."/>
            <person name="Lucas S."/>
            <person name="Salamov A."/>
            <person name="McFadden G.I."/>
            <person name="Lane C.E."/>
            <person name="Keeling P.J."/>
            <person name="Gray M.W."/>
            <person name="Grigoriev I.V."/>
            <person name="Archibald J.M."/>
        </authorList>
    </citation>
    <scope>NUCLEOTIDE SEQUENCE</scope>
    <source>
        <strain evidence="9 11">CCMP2712</strain>
    </source>
</reference>
<reference evidence="10" key="3">
    <citation type="submission" date="2016-03" db="UniProtKB">
        <authorList>
            <consortium name="EnsemblProtists"/>
        </authorList>
    </citation>
    <scope>IDENTIFICATION</scope>
</reference>
<dbReference type="OrthoDB" id="443551at2759"/>
<dbReference type="PANTHER" id="PTHR38042:SF1">
    <property type="entry name" value="UROPORPHYRINOGEN-III SYNTHASE, CHLOROPLASTIC"/>
    <property type="match status" value="1"/>
</dbReference>
<keyword evidence="11" id="KW-1185">Reference proteome</keyword>
<sequence length="264" mass="28383">MSLEDNKKEEKVLNGIKHPRERFVALTRELGKNLKLEKALSEKGVRTVELPCIAFEAGIDSDSLPSALKEDWEYVVVTSPEAASVFLDAWRLASQPSLQVACVGTGTKQALQEGGIEPVFMPSKATGKTLADELPGPQGNGRVLYPASAKARTEVQGGLTARGFTVTRLNTYDTVSATWSEQELQMAASAAVVALASPSAVKTWAERLGTKQYAACIGETSASACKELGFEHVFWPESPGIPGWAQAVHDALEEMESAEMSRSK</sequence>
<comment type="pathway">
    <text evidence="1 7">Porphyrin-containing compound metabolism; protoporphyrin-IX biosynthesis; coproporphyrinogen-III from 5-aminolevulinate: step 3/4.</text>
</comment>
<evidence type="ECO:0000259" key="8">
    <source>
        <dbReference type="Pfam" id="PF02602"/>
    </source>
</evidence>
<dbReference type="PANTHER" id="PTHR38042">
    <property type="entry name" value="UROPORPHYRINOGEN-III SYNTHASE, CHLOROPLASTIC"/>
    <property type="match status" value="1"/>
</dbReference>
<dbReference type="InterPro" id="IPR003754">
    <property type="entry name" value="4pyrrol_synth_uPrphyn_synth"/>
</dbReference>
<dbReference type="EnsemblProtists" id="EKX47010">
    <property type="protein sequence ID" value="EKX47010"/>
    <property type="gene ID" value="GUITHDRAFT_70083"/>
</dbReference>
<dbReference type="GO" id="GO:0006782">
    <property type="term" value="P:protoporphyrinogen IX biosynthetic process"/>
    <property type="evidence" value="ECO:0007669"/>
    <property type="project" value="UniProtKB-UniRule"/>
</dbReference>